<name>A0A447U9I7_SALET</name>
<dbReference type="EMBL" id="LR134190">
    <property type="protein sequence ID" value="VEB62798.1"/>
    <property type="molecule type" value="Genomic_DNA"/>
</dbReference>
<dbReference type="Proteomes" id="UP000269208">
    <property type="component" value="Chromosome"/>
</dbReference>
<gene>
    <name evidence="1" type="ORF">NCTC6754_08200</name>
</gene>
<protein>
    <submittedName>
        <fullName evidence="1">Uncharacterized protein</fullName>
    </submittedName>
</protein>
<evidence type="ECO:0000313" key="1">
    <source>
        <dbReference type="EMBL" id="VEB62798.1"/>
    </source>
</evidence>
<reference evidence="1 2" key="1">
    <citation type="submission" date="2018-12" db="EMBL/GenBank/DDBJ databases">
        <authorList>
            <consortium name="Pathogen Informatics"/>
        </authorList>
    </citation>
    <scope>NUCLEOTIDE SEQUENCE [LARGE SCALE GENOMIC DNA]</scope>
    <source>
        <strain evidence="1 2">NCTC6754</strain>
    </source>
</reference>
<organism evidence="1 2">
    <name type="scientific">Salmonella enterica I</name>
    <dbReference type="NCBI Taxonomy" id="59201"/>
    <lineage>
        <taxon>Bacteria</taxon>
        <taxon>Pseudomonadati</taxon>
        <taxon>Pseudomonadota</taxon>
        <taxon>Gammaproteobacteria</taxon>
        <taxon>Enterobacterales</taxon>
        <taxon>Enterobacteriaceae</taxon>
        <taxon>Salmonella</taxon>
    </lineage>
</organism>
<dbReference type="AlphaFoldDB" id="A0A447U9I7"/>
<proteinExistence type="predicted"/>
<sequence length="78" mass="9320">MKLTDFMQSDIYVSFLDDLEKSLSEKIDRKSKVHDVVISLMEKWLGYASLSFDDLCWVILNWQINFNKLHCKKTIKIY</sequence>
<accession>A0A447U9I7</accession>
<evidence type="ECO:0000313" key="2">
    <source>
        <dbReference type="Proteomes" id="UP000269208"/>
    </source>
</evidence>